<dbReference type="EMBL" id="CAJZBQ010000046">
    <property type="protein sequence ID" value="CAG9328684.1"/>
    <property type="molecule type" value="Genomic_DNA"/>
</dbReference>
<dbReference type="Proteomes" id="UP001162131">
    <property type="component" value="Unassembled WGS sequence"/>
</dbReference>
<comment type="caution">
    <text evidence="3">The sequence shown here is derived from an EMBL/GenBank/DDBJ whole genome shotgun (WGS) entry which is preliminary data.</text>
</comment>
<keyword evidence="1" id="KW-0175">Coiled coil</keyword>
<proteinExistence type="predicted"/>
<organism evidence="3 4">
    <name type="scientific">Blepharisma stoltei</name>
    <dbReference type="NCBI Taxonomy" id="1481888"/>
    <lineage>
        <taxon>Eukaryota</taxon>
        <taxon>Sar</taxon>
        <taxon>Alveolata</taxon>
        <taxon>Ciliophora</taxon>
        <taxon>Postciliodesmatophora</taxon>
        <taxon>Heterotrichea</taxon>
        <taxon>Heterotrichida</taxon>
        <taxon>Blepharismidae</taxon>
        <taxon>Blepharisma</taxon>
    </lineage>
</organism>
<accession>A0AAU9JUT6</accession>
<evidence type="ECO:0000313" key="4">
    <source>
        <dbReference type="Proteomes" id="UP001162131"/>
    </source>
</evidence>
<gene>
    <name evidence="3" type="ORF">BSTOLATCC_MIC46676</name>
</gene>
<dbReference type="PANTHER" id="PTHR34894:SF5">
    <property type="entry name" value="EF-HAND DOMAIN-CONTAINING PROTEIN"/>
    <property type="match status" value="1"/>
</dbReference>
<keyword evidence="4" id="KW-1185">Reference proteome</keyword>
<sequence length="1259" mass="145025">MSTERTQPKTLPIQLKIPRLKIGIIEKKMKEEIDLNESDLLRKSGHPQSPTDFSSFSQTSKTLRSINRINREHLKDFLSADRKRNLIIAKTCRDVSHLKDKHQIIKNIVKLPDLSGGKAATQVLPISPEHLKKFIYSVEKLGLPAASPRGIMTGLGCSKEKCLEKVVSTNVNNVSFQESLEQFKLKIKTDPTNVTAPKTPQPKFLDSILAEKKTVEKEDPFVYLGSPTGRQEVQNLKEWFAYMQENHLNKLLDQKLLSEIGEDEKADKFEIADVILKTGLREIVRQVSVYCVERGELLSIIVERYLDYWKICCSLLEDDIKRLKEEYTKEIERLTANGKEKDKAYNAKILELGKENAIILAASNSKDIEISRLRENIRRFKAERAYRMKKDFEHYTSAIRKFQEELKESDLNPENVKTGKSKVFIMQKLDEAQRIVSKLKLKKEYNDALTIVDSEENVAWIDQDMIDDDIEEPYKDEEVQVEFVKETEEKQTMTFWYVLDKSMETDEIDLGYRTDSHEILVLGDENNYSFVADGQENHSDSVMLDELKPNIETGNTEAEDSQDSSASSSSLIKTKKTKKKKISIIIDKDTLNVLSSKTQPYIRTGHERRSLSVIPSNPPNPGNDNIIQVDTSHDISIKSRETPSRGSVYPGKKNWNSEKRKRKNRESQTEGLLEEEMKNKEIMELMINDREEYLNAVQKEIMLQKNEINKLKLEADRYRTFIHEISQQNPEEAKHLYEKIEKDVEKLKEKGYVPSDVDFNAWKAGYYTGFDNGHFEGKILGEELGFERGMLESGLNPRLNSSTLDISNSTEGNEAPKDILKVKERKTKRRPSIMITDEGDGRKAKRTVTKIMEFNFQKREPKTQPEKKIHMGPKLLQHFLHKSMDYVKNFGKISRKMLVKSISFIYSCAIAKYKTGELVDSLAEFAYDELFSKYGLKKVADKKYLEIISTLLKYPDSIKISTFTRLLGIGNKIGLTDYAKPKLSLMFYISSIVIILKSKVGIIVGFDDTSEYQMIPTIRATECIREKFNDLVSQNQIQRIISLVEKQSQPDPKKVNKNGVIDQDILLDIMLSEYEKYEAGIVSALNVVFDGFSIISKVVYINKLDLVLITRYISPHKFSLLVSKDENNKEIFTPAFISLCQNDDEEEEDEIHIEKVINFCIEKAICSPADLENYLGGEVTKNRLFNFIDQSKGENTDILMKILKSKSSSEMPNSFERNWLERMQYFTDQIDQKQPKALYCSWKLITDELSRLNNELPKL</sequence>
<dbReference type="PANTHER" id="PTHR34894">
    <property type="entry name" value="SAM-DEPENDENT METHYLTRANSFERASE RSMI, CONSERVED SITE"/>
    <property type="match status" value="1"/>
</dbReference>
<evidence type="ECO:0000313" key="3">
    <source>
        <dbReference type="EMBL" id="CAG9328684.1"/>
    </source>
</evidence>
<feature type="compositionally biased region" description="Low complexity" evidence="2">
    <location>
        <begin position="563"/>
        <end position="572"/>
    </location>
</feature>
<feature type="coiled-coil region" evidence="1">
    <location>
        <begin position="313"/>
        <end position="344"/>
    </location>
</feature>
<evidence type="ECO:0000256" key="2">
    <source>
        <dbReference type="SAM" id="MobiDB-lite"/>
    </source>
</evidence>
<reference evidence="3" key="1">
    <citation type="submission" date="2021-09" db="EMBL/GenBank/DDBJ databases">
        <authorList>
            <consortium name="AG Swart"/>
            <person name="Singh M."/>
            <person name="Singh A."/>
            <person name="Seah K."/>
            <person name="Emmerich C."/>
        </authorList>
    </citation>
    <scope>NUCLEOTIDE SEQUENCE</scope>
    <source>
        <strain evidence="3">ATCC30299</strain>
    </source>
</reference>
<feature type="region of interest" description="Disordered" evidence="2">
    <location>
        <begin position="553"/>
        <end position="573"/>
    </location>
</feature>
<feature type="region of interest" description="Disordered" evidence="2">
    <location>
        <begin position="602"/>
        <end position="673"/>
    </location>
</feature>
<protein>
    <submittedName>
        <fullName evidence="3">Uncharacterized protein</fullName>
    </submittedName>
</protein>
<evidence type="ECO:0000256" key="1">
    <source>
        <dbReference type="SAM" id="Coils"/>
    </source>
</evidence>
<dbReference type="AlphaFoldDB" id="A0AAU9JUT6"/>
<name>A0AAU9JUT6_9CILI</name>
<feature type="compositionally biased region" description="Basic and acidic residues" evidence="2">
    <location>
        <begin position="631"/>
        <end position="643"/>
    </location>
</feature>